<dbReference type="Proteomes" id="UP000642180">
    <property type="component" value="Unassembled WGS sequence"/>
</dbReference>
<dbReference type="PANTHER" id="PTHR43663">
    <property type="entry name" value="CHROMATE TRANSPORT PROTEIN-RELATED"/>
    <property type="match status" value="1"/>
</dbReference>
<name>A0A8J3F2T5_9BURK</name>
<comment type="similarity">
    <text evidence="2">Belongs to the chromate ion transporter (CHR) (TC 2.A.51) family.</text>
</comment>
<dbReference type="GO" id="GO:0015109">
    <property type="term" value="F:chromate transmembrane transporter activity"/>
    <property type="evidence" value="ECO:0007669"/>
    <property type="project" value="InterPro"/>
</dbReference>
<keyword evidence="9" id="KW-1185">Reference proteome</keyword>
<feature type="transmembrane region" description="Helical" evidence="7">
    <location>
        <begin position="6"/>
        <end position="28"/>
    </location>
</feature>
<feature type="transmembrane region" description="Helical" evidence="7">
    <location>
        <begin position="122"/>
        <end position="140"/>
    </location>
</feature>
<sequence>MQYTDWLYLFLHFLSLSLLSVGGALAAAPDMHRFLVDQQHWLTHTQFNSSITIAQAAPGPNVLFIALMGWNIGLNAGGMLSGLLGMSLTMIGILLPSTLFTYGATRWIHRNRDKRAVRAFRLGMGPVVVGLVLATGWIMAGTHGLPWEQWPLWTITAITIFLMLRTRIHILWLLAIGAILGSTLLS</sequence>
<keyword evidence="3" id="KW-1003">Cell membrane</keyword>
<dbReference type="InterPro" id="IPR003370">
    <property type="entry name" value="Chromate_transpt"/>
</dbReference>
<organism evidence="8 9">
    <name type="scientific">Oxalicibacterium faecigallinarum</name>
    <dbReference type="NCBI Taxonomy" id="573741"/>
    <lineage>
        <taxon>Bacteria</taxon>
        <taxon>Pseudomonadati</taxon>
        <taxon>Pseudomonadota</taxon>
        <taxon>Betaproteobacteria</taxon>
        <taxon>Burkholderiales</taxon>
        <taxon>Oxalobacteraceae</taxon>
        <taxon>Oxalicibacterium</taxon>
    </lineage>
</organism>
<comment type="subcellular location">
    <subcellularLocation>
        <location evidence="1">Cell membrane</location>
        <topology evidence="1">Multi-pass membrane protein</topology>
    </subcellularLocation>
</comment>
<accession>A0A8J3F2T5</accession>
<dbReference type="PANTHER" id="PTHR43663:SF1">
    <property type="entry name" value="CHROMATE TRANSPORTER"/>
    <property type="match status" value="1"/>
</dbReference>
<dbReference type="EMBL" id="BMDI01000001">
    <property type="protein sequence ID" value="GGI18876.1"/>
    <property type="molecule type" value="Genomic_DNA"/>
</dbReference>
<proteinExistence type="inferred from homology"/>
<feature type="transmembrane region" description="Helical" evidence="7">
    <location>
        <begin position="152"/>
        <end position="180"/>
    </location>
</feature>
<evidence type="ECO:0000256" key="7">
    <source>
        <dbReference type="SAM" id="Phobius"/>
    </source>
</evidence>
<keyword evidence="5 7" id="KW-1133">Transmembrane helix</keyword>
<feature type="transmembrane region" description="Helical" evidence="7">
    <location>
        <begin position="82"/>
        <end position="102"/>
    </location>
</feature>
<evidence type="ECO:0000313" key="8">
    <source>
        <dbReference type="EMBL" id="GGI18876.1"/>
    </source>
</evidence>
<dbReference type="InterPro" id="IPR052518">
    <property type="entry name" value="CHR_Transporter"/>
</dbReference>
<keyword evidence="4 7" id="KW-0812">Transmembrane</keyword>
<evidence type="ECO:0000256" key="1">
    <source>
        <dbReference type="ARBA" id="ARBA00004651"/>
    </source>
</evidence>
<evidence type="ECO:0000256" key="5">
    <source>
        <dbReference type="ARBA" id="ARBA00022989"/>
    </source>
</evidence>
<protein>
    <submittedName>
        <fullName evidence="8">Chromate transporter</fullName>
    </submittedName>
</protein>
<keyword evidence="6 7" id="KW-0472">Membrane</keyword>
<dbReference type="AlphaFoldDB" id="A0A8J3F2T5"/>
<evidence type="ECO:0000256" key="2">
    <source>
        <dbReference type="ARBA" id="ARBA00005262"/>
    </source>
</evidence>
<reference evidence="9" key="1">
    <citation type="journal article" date="2019" name="Int. J. Syst. Evol. Microbiol.">
        <title>The Global Catalogue of Microorganisms (GCM) 10K type strain sequencing project: providing services to taxonomists for standard genome sequencing and annotation.</title>
        <authorList>
            <consortium name="The Broad Institute Genomics Platform"/>
            <consortium name="The Broad Institute Genome Sequencing Center for Infectious Disease"/>
            <person name="Wu L."/>
            <person name="Ma J."/>
        </authorList>
    </citation>
    <scope>NUCLEOTIDE SEQUENCE [LARGE SCALE GENOMIC DNA]</scope>
    <source>
        <strain evidence="9">CCM 2767</strain>
    </source>
</reference>
<evidence type="ECO:0000313" key="9">
    <source>
        <dbReference type="Proteomes" id="UP000642180"/>
    </source>
</evidence>
<evidence type="ECO:0000256" key="4">
    <source>
        <dbReference type="ARBA" id="ARBA00022692"/>
    </source>
</evidence>
<evidence type="ECO:0000256" key="3">
    <source>
        <dbReference type="ARBA" id="ARBA00022475"/>
    </source>
</evidence>
<dbReference type="GO" id="GO:0005886">
    <property type="term" value="C:plasma membrane"/>
    <property type="evidence" value="ECO:0007669"/>
    <property type="project" value="UniProtKB-SubCell"/>
</dbReference>
<evidence type="ECO:0000256" key="6">
    <source>
        <dbReference type="ARBA" id="ARBA00023136"/>
    </source>
</evidence>
<gene>
    <name evidence="8" type="ORF">GCM10008066_16270</name>
</gene>
<comment type="caution">
    <text evidence="8">The sequence shown here is derived from an EMBL/GenBank/DDBJ whole genome shotgun (WGS) entry which is preliminary data.</text>
</comment>
<dbReference type="Pfam" id="PF02417">
    <property type="entry name" value="Chromate_transp"/>
    <property type="match status" value="1"/>
</dbReference>